<dbReference type="AlphaFoldDB" id="A0ABD4K2E3"/>
<gene>
    <name evidence="4" type="primary">ureD</name>
    <name evidence="5" type="ORF">ISX34_21885</name>
</gene>
<dbReference type="GO" id="GO:0016151">
    <property type="term" value="F:nickel cation binding"/>
    <property type="evidence" value="ECO:0007669"/>
    <property type="project" value="UniProtKB-UniRule"/>
</dbReference>
<dbReference type="Pfam" id="PF01774">
    <property type="entry name" value="UreD"/>
    <property type="match status" value="1"/>
</dbReference>
<dbReference type="PANTHER" id="PTHR33643">
    <property type="entry name" value="UREASE ACCESSORY PROTEIN D"/>
    <property type="match status" value="1"/>
</dbReference>
<evidence type="ECO:0000313" key="5">
    <source>
        <dbReference type="EMBL" id="MBF1972490.1"/>
    </source>
</evidence>
<evidence type="ECO:0000256" key="4">
    <source>
        <dbReference type="HAMAP-Rule" id="MF_01384"/>
    </source>
</evidence>
<sequence length="271" mass="29061">MGDGVLSLRFARDRHGRTRLAARQQRYPLTTTAVLPMESESGALIYVQNAAGSVFGGDRLHVAVHLEASAELCLSTPSATRLQGEALSIQTTMIELSEGAFFEYIPDMIIPHAQAEHRQHTCIALANGAEAIFMESFAAGRVARGEEHLYRSFSTRLQVSFSARPVLVDASSFRPGEASPALEGALASSGFVGTIFALSQQGDHEELATLISRRLASLPGVYGGAAALASGYGAVGRFLADDAPNLRMATQVAWDVARRHMRGRPAPLLRK</sequence>
<comment type="function">
    <text evidence="4">Required for maturation of urease via the functional incorporation of the urease nickel metallocenter.</text>
</comment>
<comment type="similarity">
    <text evidence="1 4">Belongs to the UreD family.</text>
</comment>
<dbReference type="PANTHER" id="PTHR33643:SF1">
    <property type="entry name" value="UREASE ACCESSORY PROTEIN D"/>
    <property type="match status" value="1"/>
</dbReference>
<dbReference type="EMBL" id="JADIXG010000044">
    <property type="protein sequence ID" value="MBF1972490.1"/>
    <property type="molecule type" value="Genomic_DNA"/>
</dbReference>
<reference evidence="5 6" key="1">
    <citation type="submission" date="2020-10" db="EMBL/GenBank/DDBJ databases">
        <title>Genomic surveiliance of eskapee pathogens from blood stream infections in KZN.</title>
        <authorList>
            <person name="Hetsa B.A."/>
            <person name="Amoako D.G."/>
            <person name="Akebe A.L.K."/>
            <person name="Essack S."/>
        </authorList>
    </citation>
    <scope>NUCLEOTIDE SEQUENCE [LARGE SCALE GENOMIC DNA]</scope>
    <source>
        <strain evidence="5 6">E6</strain>
    </source>
</reference>
<evidence type="ECO:0000256" key="2">
    <source>
        <dbReference type="ARBA" id="ARBA00022988"/>
    </source>
</evidence>
<dbReference type="Proteomes" id="UP000662438">
    <property type="component" value="Unassembled WGS sequence"/>
</dbReference>
<protein>
    <recommendedName>
        <fullName evidence="4">Urease accessory protein UreD</fullName>
    </recommendedName>
</protein>
<accession>A0ABD4K2E3</accession>
<keyword evidence="2 4" id="KW-0996">Nickel insertion</keyword>
<dbReference type="HAMAP" id="MF_01384">
    <property type="entry name" value="UreD"/>
    <property type="match status" value="1"/>
</dbReference>
<evidence type="ECO:0000256" key="1">
    <source>
        <dbReference type="ARBA" id="ARBA00007177"/>
    </source>
</evidence>
<comment type="caution">
    <text evidence="5">The sequence shown here is derived from an EMBL/GenBank/DDBJ whole genome shotgun (WGS) entry which is preliminary data.</text>
</comment>
<dbReference type="RefSeq" id="WP_023092982.1">
    <property type="nucleotide sequence ID" value="NZ_CAXSGA010000041.1"/>
</dbReference>
<keyword evidence="3 4" id="KW-0143">Chaperone</keyword>
<organism evidence="5 6">
    <name type="scientific">Enterobacter hormaechei</name>
    <dbReference type="NCBI Taxonomy" id="158836"/>
    <lineage>
        <taxon>Bacteria</taxon>
        <taxon>Pseudomonadati</taxon>
        <taxon>Pseudomonadota</taxon>
        <taxon>Gammaproteobacteria</taxon>
        <taxon>Enterobacterales</taxon>
        <taxon>Enterobacteriaceae</taxon>
        <taxon>Enterobacter</taxon>
        <taxon>Enterobacter cloacae complex</taxon>
    </lineage>
</organism>
<name>A0ABD4K2E3_9ENTR</name>
<comment type="subunit">
    <text evidence="4">UreD, UreF and UreG form a complex that acts as a GTP-hydrolysis-dependent molecular chaperone, activating the urease apoprotein by helping to assemble the nickel containing metallocenter of UreC. The UreE protein probably delivers the nickel.</text>
</comment>
<keyword evidence="4" id="KW-0963">Cytoplasm</keyword>
<comment type="subcellular location">
    <subcellularLocation>
        <location evidence="4">Cytoplasm</location>
    </subcellularLocation>
</comment>
<evidence type="ECO:0000256" key="3">
    <source>
        <dbReference type="ARBA" id="ARBA00023186"/>
    </source>
</evidence>
<dbReference type="InterPro" id="IPR002669">
    <property type="entry name" value="UreD"/>
</dbReference>
<proteinExistence type="inferred from homology"/>
<dbReference type="GO" id="GO:0005737">
    <property type="term" value="C:cytoplasm"/>
    <property type="evidence" value="ECO:0007669"/>
    <property type="project" value="UniProtKB-SubCell"/>
</dbReference>
<evidence type="ECO:0000313" key="6">
    <source>
        <dbReference type="Proteomes" id="UP000662438"/>
    </source>
</evidence>